<sequence length="148" mass="16265">MKITDMLKKDLMLLELKAGSKEEVVGELVDALVKKGIVSNREGFVNAVMEREKMSSTGIGMGIAIPHGRSNAVSKPSIVFGKSTKGIDYQSLDGEPAYIFFLIAVPEDSNNEHLKVLSQLSRKLMHEDVREKLIASTNEAEVISAFQE</sequence>
<dbReference type="GO" id="GO:0009401">
    <property type="term" value="P:phosphoenolpyruvate-dependent sugar phosphotransferase system"/>
    <property type="evidence" value="ECO:0007669"/>
    <property type="project" value="UniProtKB-KW"/>
</dbReference>
<evidence type="ECO:0000256" key="5">
    <source>
        <dbReference type="ARBA" id="ARBA00022679"/>
    </source>
</evidence>
<feature type="domain" description="PTS EIIA type-2" evidence="7">
    <location>
        <begin position="5"/>
        <end position="148"/>
    </location>
</feature>
<dbReference type="PANTHER" id="PTHR47738:SF2">
    <property type="entry name" value="PTS SYSTEM FRUCTOSE-LIKE EIIA COMPONENT"/>
    <property type="match status" value="1"/>
</dbReference>
<dbReference type="Pfam" id="PF00359">
    <property type="entry name" value="PTS_EIIA_2"/>
    <property type="match status" value="1"/>
</dbReference>
<dbReference type="Proteomes" id="UP000184536">
    <property type="component" value="Unassembled WGS sequence"/>
</dbReference>
<accession>A0A1M6KS90</accession>
<evidence type="ECO:0000313" key="8">
    <source>
        <dbReference type="EMBL" id="SHJ61835.1"/>
    </source>
</evidence>
<keyword evidence="2" id="KW-0813">Transport</keyword>
<dbReference type="InterPro" id="IPR051541">
    <property type="entry name" value="PTS_SugarTrans_NitroReg"/>
</dbReference>
<organism evidence="8 9">
    <name type="scientific">Geosporobacter subterraneus DSM 17957</name>
    <dbReference type="NCBI Taxonomy" id="1121919"/>
    <lineage>
        <taxon>Bacteria</taxon>
        <taxon>Bacillati</taxon>
        <taxon>Bacillota</taxon>
        <taxon>Clostridia</taxon>
        <taxon>Peptostreptococcales</taxon>
        <taxon>Thermotaleaceae</taxon>
        <taxon>Geosporobacter</taxon>
    </lineage>
</organism>
<dbReference type="PANTHER" id="PTHR47738">
    <property type="entry name" value="PTS SYSTEM FRUCTOSE-LIKE EIIA COMPONENT-RELATED"/>
    <property type="match status" value="1"/>
</dbReference>
<dbReference type="NCBIfam" id="TIGR00848">
    <property type="entry name" value="fruA"/>
    <property type="match status" value="1"/>
</dbReference>
<dbReference type="InterPro" id="IPR004715">
    <property type="entry name" value="PTS_IIA_fruc"/>
</dbReference>
<dbReference type="CDD" id="cd00211">
    <property type="entry name" value="PTS_IIA_fru"/>
    <property type="match status" value="1"/>
</dbReference>
<dbReference type="RefSeq" id="WP_110941588.1">
    <property type="nucleotide sequence ID" value="NZ_FQZV01000032.1"/>
</dbReference>
<dbReference type="SUPFAM" id="SSF55804">
    <property type="entry name" value="Phoshotransferase/anion transport protein"/>
    <property type="match status" value="1"/>
</dbReference>
<dbReference type="InterPro" id="IPR002178">
    <property type="entry name" value="PTS_EIIA_type-2_dom"/>
</dbReference>
<evidence type="ECO:0000256" key="2">
    <source>
        <dbReference type="ARBA" id="ARBA00022448"/>
    </source>
</evidence>
<dbReference type="PROSITE" id="PS00372">
    <property type="entry name" value="PTS_EIIA_TYPE_2_HIS"/>
    <property type="match status" value="1"/>
</dbReference>
<dbReference type="PROSITE" id="PS51094">
    <property type="entry name" value="PTS_EIIA_TYPE_2"/>
    <property type="match status" value="1"/>
</dbReference>
<dbReference type="STRING" id="1121919.SAMN02745975_02484"/>
<dbReference type="GO" id="GO:0005737">
    <property type="term" value="C:cytoplasm"/>
    <property type="evidence" value="ECO:0007669"/>
    <property type="project" value="UniProtKB-SubCell"/>
</dbReference>
<evidence type="ECO:0000256" key="4">
    <source>
        <dbReference type="ARBA" id="ARBA00022597"/>
    </source>
</evidence>
<evidence type="ECO:0000256" key="3">
    <source>
        <dbReference type="ARBA" id="ARBA00022553"/>
    </source>
</evidence>
<evidence type="ECO:0000256" key="6">
    <source>
        <dbReference type="ARBA" id="ARBA00022683"/>
    </source>
</evidence>
<keyword evidence="5" id="KW-0808">Transferase</keyword>
<protein>
    <submittedName>
        <fullName evidence="8">PTS system D-fructose-specific IIA component (F1P-forming), Frc family</fullName>
    </submittedName>
</protein>
<gene>
    <name evidence="8" type="ORF">SAMN02745975_02484</name>
</gene>
<name>A0A1M6KS90_9FIRM</name>
<reference evidence="9" key="1">
    <citation type="submission" date="2016-11" db="EMBL/GenBank/DDBJ databases">
        <authorList>
            <person name="Varghese N."/>
            <person name="Submissions S."/>
        </authorList>
    </citation>
    <scope>NUCLEOTIDE SEQUENCE [LARGE SCALE GENOMIC DNA]</scope>
    <source>
        <strain evidence="9">DSM 17957</strain>
    </source>
</reference>
<keyword evidence="4" id="KW-0762">Sugar transport</keyword>
<evidence type="ECO:0000259" key="7">
    <source>
        <dbReference type="PROSITE" id="PS51094"/>
    </source>
</evidence>
<dbReference type="AlphaFoldDB" id="A0A1M6KS90"/>
<comment type="subcellular location">
    <subcellularLocation>
        <location evidence="1">Cytoplasm</location>
    </subcellularLocation>
</comment>
<evidence type="ECO:0000256" key="1">
    <source>
        <dbReference type="ARBA" id="ARBA00004496"/>
    </source>
</evidence>
<keyword evidence="3" id="KW-0597">Phosphoprotein</keyword>
<proteinExistence type="predicted"/>
<keyword evidence="6" id="KW-0598">Phosphotransferase system</keyword>
<dbReference type="FunFam" id="3.40.930.10:FF:000009">
    <property type="entry name" value="PTS system, fructose specific IIABC component"/>
    <property type="match status" value="1"/>
</dbReference>
<dbReference type="Gene3D" id="3.40.930.10">
    <property type="entry name" value="Mannitol-specific EII, Chain A"/>
    <property type="match status" value="1"/>
</dbReference>
<dbReference type="GO" id="GO:0016020">
    <property type="term" value="C:membrane"/>
    <property type="evidence" value="ECO:0007669"/>
    <property type="project" value="InterPro"/>
</dbReference>
<keyword evidence="9" id="KW-1185">Reference proteome</keyword>
<evidence type="ECO:0000313" key="9">
    <source>
        <dbReference type="Proteomes" id="UP000184536"/>
    </source>
</evidence>
<dbReference type="EMBL" id="FQZV01000032">
    <property type="protein sequence ID" value="SHJ61835.1"/>
    <property type="molecule type" value="Genomic_DNA"/>
</dbReference>
<dbReference type="GO" id="GO:0008982">
    <property type="term" value="F:protein-N(PI)-phosphohistidine-sugar phosphotransferase activity"/>
    <property type="evidence" value="ECO:0007669"/>
    <property type="project" value="InterPro"/>
</dbReference>
<dbReference type="OrthoDB" id="95460at2"/>
<dbReference type="InterPro" id="IPR016152">
    <property type="entry name" value="PTrfase/Anion_transptr"/>
</dbReference>